<accession>A0A397S9F2</accession>
<name>A0A397S9F2_9GLOM</name>
<proteinExistence type="inferred from homology"/>
<comment type="similarity">
    <text evidence="1">Belongs to the ribonucleoside diphosphate reductase small chain family.</text>
</comment>
<dbReference type="InterPro" id="IPR012348">
    <property type="entry name" value="RNR-like"/>
</dbReference>
<dbReference type="GO" id="GO:0009263">
    <property type="term" value="P:deoxyribonucleotide biosynthetic process"/>
    <property type="evidence" value="ECO:0007669"/>
    <property type="project" value="InterPro"/>
</dbReference>
<dbReference type="InterPro" id="IPR009078">
    <property type="entry name" value="Ferritin-like_SF"/>
</dbReference>
<evidence type="ECO:0000313" key="3">
    <source>
        <dbReference type="Proteomes" id="UP000265703"/>
    </source>
</evidence>
<dbReference type="EMBL" id="QKYT01000651">
    <property type="protein sequence ID" value="RIA82588.1"/>
    <property type="molecule type" value="Genomic_DNA"/>
</dbReference>
<keyword evidence="3" id="KW-1185">Reference proteome</keyword>
<evidence type="ECO:0000256" key="1">
    <source>
        <dbReference type="ARBA" id="ARBA00009303"/>
    </source>
</evidence>
<dbReference type="Gene3D" id="1.10.620.20">
    <property type="entry name" value="Ribonucleotide Reductase, subunit A"/>
    <property type="match status" value="1"/>
</dbReference>
<reference evidence="2 3" key="1">
    <citation type="submission" date="2018-06" db="EMBL/GenBank/DDBJ databases">
        <title>Comparative genomics reveals the genomic features of Rhizophagus irregularis, R. cerebriforme, R. diaphanum and Gigaspora rosea, and their symbiotic lifestyle signature.</title>
        <authorList>
            <person name="Morin E."/>
            <person name="San Clemente H."/>
            <person name="Chen E.C.H."/>
            <person name="De La Providencia I."/>
            <person name="Hainaut M."/>
            <person name="Kuo A."/>
            <person name="Kohler A."/>
            <person name="Murat C."/>
            <person name="Tang N."/>
            <person name="Roy S."/>
            <person name="Loubradou J."/>
            <person name="Henrissat B."/>
            <person name="Grigoriev I.V."/>
            <person name="Corradi N."/>
            <person name="Roux C."/>
            <person name="Martin F.M."/>
        </authorList>
    </citation>
    <scope>NUCLEOTIDE SEQUENCE [LARGE SCALE GENOMIC DNA]</scope>
    <source>
        <strain evidence="2 3">DAOM 227022</strain>
    </source>
</reference>
<dbReference type="STRING" id="658196.A0A397S9F2"/>
<dbReference type="AlphaFoldDB" id="A0A397S9F2"/>
<evidence type="ECO:0000313" key="2">
    <source>
        <dbReference type="EMBL" id="RIA82588.1"/>
    </source>
</evidence>
<dbReference type="PANTHER" id="PTHR23409">
    <property type="entry name" value="RIBONUCLEOSIDE-DIPHOSPHATE REDUCTASE SMALL CHAIN"/>
    <property type="match status" value="1"/>
</dbReference>
<dbReference type="PANTHER" id="PTHR23409:SF18">
    <property type="entry name" value="RIBONUCLEOSIDE-DIPHOSPHATE REDUCTASE SUBUNIT M2"/>
    <property type="match status" value="1"/>
</dbReference>
<dbReference type="InterPro" id="IPR033909">
    <property type="entry name" value="RNR_small"/>
</dbReference>
<organism evidence="2 3">
    <name type="scientific">Glomus cerebriforme</name>
    <dbReference type="NCBI Taxonomy" id="658196"/>
    <lineage>
        <taxon>Eukaryota</taxon>
        <taxon>Fungi</taxon>
        <taxon>Fungi incertae sedis</taxon>
        <taxon>Mucoromycota</taxon>
        <taxon>Glomeromycotina</taxon>
        <taxon>Glomeromycetes</taxon>
        <taxon>Glomerales</taxon>
        <taxon>Glomeraceae</taxon>
        <taxon>Glomus</taxon>
    </lineage>
</organism>
<comment type="caution">
    <text evidence="2">The sequence shown here is derived from an EMBL/GenBank/DDBJ whole genome shotgun (WGS) entry which is preliminary data.</text>
</comment>
<dbReference type="InterPro" id="IPR000358">
    <property type="entry name" value="RNR_small_fam"/>
</dbReference>
<sequence>MGVFYYWKSYAKEEKQHNAVIGHNEHAVGQLFSWEPEEKERIALFPILHEDLWQYWSLINGLHWTAQKVDLTHDKWDWMNKMDENERTFIRHQLVFFVRIDFDVLDNIDKNFREELNCMEVQMFYTAQQHQECVHIESYSLQAQALLDGKELEDVFLAIRRMPVVSLLREWVMQWFNQRLLIGERLVAFGVVEGVLFSASFASLQWLREKNLLPGITDFNSYIARDEGIHTLFTCMIIKRYFLSKSSRVRVKEIFDSAIKTVDAFVDESLPTGLSGIDSFSMKRYMRFQADCVLNAMGYGPFYFAENPFPFMDKLSLNGHIKVNFFEKHNSSYQLLTHHGSGDFSLQQSDSDSDSD</sequence>
<gene>
    <name evidence="2" type="ORF">C1645_835140</name>
</gene>
<dbReference type="CDD" id="cd01049">
    <property type="entry name" value="RNRR2"/>
    <property type="match status" value="1"/>
</dbReference>
<dbReference type="GO" id="GO:0016491">
    <property type="term" value="F:oxidoreductase activity"/>
    <property type="evidence" value="ECO:0007669"/>
    <property type="project" value="InterPro"/>
</dbReference>
<dbReference type="Proteomes" id="UP000265703">
    <property type="component" value="Unassembled WGS sequence"/>
</dbReference>
<dbReference type="SUPFAM" id="SSF47240">
    <property type="entry name" value="Ferritin-like"/>
    <property type="match status" value="1"/>
</dbReference>
<dbReference type="Pfam" id="PF00268">
    <property type="entry name" value="Ribonuc_red_sm"/>
    <property type="match status" value="1"/>
</dbReference>
<dbReference type="OrthoDB" id="10248373at2759"/>
<protein>
    <submittedName>
        <fullName evidence="2">Ribonucleoside-diphosphate reductase small chain</fullName>
    </submittedName>
</protein>